<dbReference type="Proteomes" id="UP000199545">
    <property type="component" value="Unassembled WGS sequence"/>
</dbReference>
<dbReference type="STRING" id="46223.SAMN05421852_10494"/>
<protein>
    <submittedName>
        <fullName evidence="1">Putative Competence protein ComGF</fullName>
    </submittedName>
</protein>
<accession>A0A1I3NCS8</accession>
<dbReference type="EMBL" id="FORR01000004">
    <property type="protein sequence ID" value="SFJ07158.1"/>
    <property type="molecule type" value="Genomic_DNA"/>
</dbReference>
<organism evidence="1 2">
    <name type="scientific">Thermoflavimicrobium dichotomicum</name>
    <dbReference type="NCBI Taxonomy" id="46223"/>
    <lineage>
        <taxon>Bacteria</taxon>
        <taxon>Bacillati</taxon>
        <taxon>Bacillota</taxon>
        <taxon>Bacilli</taxon>
        <taxon>Bacillales</taxon>
        <taxon>Thermoactinomycetaceae</taxon>
        <taxon>Thermoflavimicrobium</taxon>
    </lineage>
</organism>
<proteinExistence type="predicted"/>
<gene>
    <name evidence="1" type="ORF">SAMN05421852_10494</name>
</gene>
<dbReference type="AlphaFoldDB" id="A0A1I3NCS8"/>
<evidence type="ECO:0000313" key="1">
    <source>
        <dbReference type="EMBL" id="SFJ07158.1"/>
    </source>
</evidence>
<dbReference type="Pfam" id="PF15980">
    <property type="entry name" value="ComGF"/>
    <property type="match status" value="1"/>
</dbReference>
<sequence length="110" mass="12780">MEYRAFLSYVQNEVKQGAHFRTENGALLFELPSGETIRYEQKNRQVIRRVKKANEKHFKGTMILLQHVYLILFIPDKSGVLLDVGLQSWSADLEMKIYIHGRSRVSGARN</sequence>
<name>A0A1I3NCS8_9BACL</name>
<reference evidence="1 2" key="1">
    <citation type="submission" date="2016-10" db="EMBL/GenBank/DDBJ databases">
        <authorList>
            <person name="de Groot N.N."/>
        </authorList>
    </citation>
    <scope>NUCLEOTIDE SEQUENCE [LARGE SCALE GENOMIC DNA]</scope>
    <source>
        <strain evidence="1 2">DSM 44778</strain>
    </source>
</reference>
<keyword evidence="2" id="KW-1185">Reference proteome</keyword>
<dbReference type="InterPro" id="IPR016977">
    <property type="entry name" value="ComGF"/>
</dbReference>
<evidence type="ECO:0000313" key="2">
    <source>
        <dbReference type="Proteomes" id="UP000199545"/>
    </source>
</evidence>